<dbReference type="EMBL" id="AP009046">
    <property type="protein sequence ID" value="BAE72367.1"/>
    <property type="molecule type" value="Genomic_DNA"/>
</dbReference>
<dbReference type="RefSeq" id="YP_473266.1">
    <property type="nucleotide sequence ID" value="NC_007767.1"/>
</dbReference>
<reference evidence="1 2" key="2">
    <citation type="journal article" date="2004" name="Virology">
        <title>Identification and functional analysis of Hyphantria cunea nucleopolyhedrovirus iap genes.</title>
        <authorList>
            <person name="Ikeda M."/>
            <person name="Yanagimoto K."/>
            <person name="Kobayashi M."/>
        </authorList>
    </citation>
    <scope>NUCLEOTIDE SEQUENCE [LARGE SCALE GENOMIC DNA]</scope>
</reference>
<dbReference type="Proteomes" id="UP000202376">
    <property type="component" value="Segment"/>
</dbReference>
<name>Q2NNZ4_NPVHC</name>
<gene>
    <name evidence="1" type="ORF">HynVgp078</name>
</gene>
<sequence>MTTPQAELIAVQKQTLDLTSETNTFLMDNTLDKDLETRLTTLIINVNNITFDADKPELMYYKWLKSNIVNCINILIDLIIIKKYV</sequence>
<evidence type="ECO:0000313" key="2">
    <source>
        <dbReference type="Proteomes" id="UP000202376"/>
    </source>
</evidence>
<reference evidence="1 2" key="1">
    <citation type="journal article" date="2002" name="Virus Genes">
        <title>Identification and characterization of Hyphantria cunea nucleopolyhedrovirus homologous repeated regions.</title>
        <authorList>
            <person name="FelipeAlves C.A."/>
            <person name="Ikeda M."/>
            <person name="Kobayashi M."/>
        </authorList>
    </citation>
    <scope>NUCLEOTIDE SEQUENCE [LARGE SCALE GENOMIC DNA]</scope>
</reference>
<organism evidence="1 2">
    <name type="scientific">Hyphantria cunea nuclear polyhedrosis virus</name>
    <name type="common">HcNPV</name>
    <dbReference type="NCBI Taxonomy" id="28288"/>
    <lineage>
        <taxon>Viruses</taxon>
        <taxon>Viruses incertae sedis</taxon>
        <taxon>Naldaviricetes</taxon>
        <taxon>Lefavirales</taxon>
        <taxon>Baculoviridae</taxon>
        <taxon>Alphabaculovirus</taxon>
        <taxon>Alphabaculovirus hycuneae</taxon>
    </lineage>
</organism>
<dbReference type="KEGG" id="vg:3890609"/>
<proteinExistence type="predicted"/>
<organismHost>
    <name type="scientific">Lepidoptera</name>
    <name type="common">moths &amp; butterflies</name>
    <dbReference type="NCBI Taxonomy" id="7088"/>
</organismHost>
<dbReference type="GeneID" id="3890609"/>
<keyword evidence="2" id="KW-1185">Reference proteome</keyword>
<protein>
    <submittedName>
        <fullName evidence="1">ORF78 peptide</fullName>
    </submittedName>
</protein>
<evidence type="ECO:0000313" key="1">
    <source>
        <dbReference type="EMBL" id="BAE72367.1"/>
    </source>
</evidence>
<reference evidence="1 2" key="3">
    <citation type="journal article" date="2006" name="J. Gen. Virol.">
        <title>Gene organization and complete sequence of the Hyphantria cunea nucleopolyhedrovirus genome.</title>
        <authorList>
            <person name="Ikeda M."/>
            <person name="Shikata M."/>
            <person name="Shirata N."/>
            <person name="Chaeychomsri S."/>
            <person name="Kobayashi M."/>
        </authorList>
    </citation>
    <scope>NUCLEOTIDE SEQUENCE [LARGE SCALE GENOMIC DNA]</scope>
</reference>
<accession>Q2NNZ4</accession>